<name>A0AAQ3VYZ7_9ENTE</name>
<dbReference type="SFLD" id="SFLDG01386">
    <property type="entry name" value="main_SPASM_domain-containing"/>
    <property type="match status" value="1"/>
</dbReference>
<evidence type="ECO:0000256" key="2">
    <source>
        <dbReference type="ARBA" id="ARBA00022723"/>
    </source>
</evidence>
<dbReference type="GO" id="GO:0046872">
    <property type="term" value="F:metal ion binding"/>
    <property type="evidence" value="ECO:0007669"/>
    <property type="project" value="UniProtKB-KW"/>
</dbReference>
<dbReference type="InterPro" id="IPR013785">
    <property type="entry name" value="Aldolase_TIM"/>
</dbReference>
<proteinExistence type="predicted"/>
<keyword evidence="2" id="KW-0479">Metal-binding</keyword>
<dbReference type="GO" id="GO:0003824">
    <property type="term" value="F:catalytic activity"/>
    <property type="evidence" value="ECO:0007669"/>
    <property type="project" value="InterPro"/>
</dbReference>
<dbReference type="RefSeq" id="WP_207114554.1">
    <property type="nucleotide sequence ID" value="NZ_CP147246.1"/>
</dbReference>
<dbReference type="InterPro" id="IPR007197">
    <property type="entry name" value="rSAM"/>
</dbReference>
<dbReference type="PANTHER" id="PTHR11228">
    <property type="entry name" value="RADICAL SAM DOMAIN PROTEIN"/>
    <property type="match status" value="1"/>
</dbReference>
<organism evidence="6 7">
    <name type="scientific">Candidatus Enterococcus dunnyi</name>
    <dbReference type="NCBI Taxonomy" id="1834192"/>
    <lineage>
        <taxon>Bacteria</taxon>
        <taxon>Bacillati</taxon>
        <taxon>Bacillota</taxon>
        <taxon>Bacilli</taxon>
        <taxon>Lactobacillales</taxon>
        <taxon>Enterococcaceae</taxon>
        <taxon>Enterococcus</taxon>
    </lineage>
</organism>
<reference evidence="6" key="1">
    <citation type="submission" date="2017-05" db="EMBL/GenBank/DDBJ databases">
        <authorList>
            <consortium name="The Broad Institute Genomics Platform"/>
            <consortium name="The Broad Institute Genomic Center for Infectious Diseases"/>
            <person name="Earl A."/>
            <person name="Manson A."/>
            <person name="Schwartman J."/>
            <person name="Gilmore M."/>
            <person name="Abouelleil A."/>
            <person name="Cao P."/>
            <person name="Chapman S."/>
            <person name="Cusick C."/>
            <person name="Shea T."/>
            <person name="Young S."/>
            <person name="Neafsey D."/>
            <person name="Nusbaum C."/>
            <person name="Birren B."/>
        </authorList>
    </citation>
    <scope>NUCLEOTIDE SEQUENCE</scope>
    <source>
        <strain evidence="6">9D6_DIV0238</strain>
    </source>
</reference>
<keyword evidence="3" id="KW-0408">Iron</keyword>
<dbReference type="SMART" id="SM00729">
    <property type="entry name" value="Elp3"/>
    <property type="match status" value="1"/>
</dbReference>
<feature type="domain" description="Radical SAM core" evidence="5">
    <location>
        <begin position="1"/>
        <end position="215"/>
    </location>
</feature>
<keyword evidence="4" id="KW-0411">Iron-sulfur</keyword>
<sequence length="330" mass="38452">MYNIKTASIDITYRCNLRCKHCFNFSGVPRKQEMTDEELRNLAKDLSKLNIDSICLCGGETLYRYELVCEISSIIKKNSPQTLVNIVTNGILLTKEKAMRLKSSGIHMVQISLDGFTDESYDAVRQSNGCLSKVFEGIINAKESGLEVSIATLPHKKSLNEFEKIIDYCHDNALYELRAQPLMPLGRGKENYMELALSSEEYEELKNIFKKKDFELKNKSSRTEINWGDPVDHYFMLQEVEYLPFLTINAYGEIEITPYLPFTIWDLKEEGLPEFIEKRIPEKVLVHPLIKKYISRVYSIEDMYYPDKELPRMYLEDNLNLMREIEEMKV</sequence>
<dbReference type="AlphaFoldDB" id="A0AAQ3VYZ7"/>
<dbReference type="CDD" id="cd01335">
    <property type="entry name" value="Radical_SAM"/>
    <property type="match status" value="1"/>
</dbReference>
<evidence type="ECO:0000259" key="5">
    <source>
        <dbReference type="PROSITE" id="PS51918"/>
    </source>
</evidence>
<dbReference type="SUPFAM" id="SSF102114">
    <property type="entry name" value="Radical SAM enzymes"/>
    <property type="match status" value="1"/>
</dbReference>
<dbReference type="Gene3D" id="3.20.20.70">
    <property type="entry name" value="Aldolase class I"/>
    <property type="match status" value="1"/>
</dbReference>
<evidence type="ECO:0000313" key="6">
    <source>
        <dbReference type="EMBL" id="WYJ92537.1"/>
    </source>
</evidence>
<dbReference type="InterPro" id="IPR006638">
    <property type="entry name" value="Elp3/MiaA/NifB-like_rSAM"/>
</dbReference>
<keyword evidence="7" id="KW-1185">Reference proteome</keyword>
<evidence type="ECO:0000313" key="7">
    <source>
        <dbReference type="Proteomes" id="UP000196151"/>
    </source>
</evidence>
<evidence type="ECO:0000256" key="3">
    <source>
        <dbReference type="ARBA" id="ARBA00023004"/>
    </source>
</evidence>
<dbReference type="GO" id="GO:0051536">
    <property type="term" value="F:iron-sulfur cluster binding"/>
    <property type="evidence" value="ECO:0007669"/>
    <property type="project" value="UniProtKB-KW"/>
</dbReference>
<gene>
    <name evidence="6" type="ORF">A5889_000016</name>
</gene>
<protein>
    <recommendedName>
        <fullName evidence="5">Radical SAM core domain-containing protein</fullName>
    </recommendedName>
</protein>
<dbReference type="PROSITE" id="PS51918">
    <property type="entry name" value="RADICAL_SAM"/>
    <property type="match status" value="1"/>
</dbReference>
<accession>A0AAQ3VYZ7</accession>
<dbReference type="EMBL" id="CP147246">
    <property type="protein sequence ID" value="WYJ92537.1"/>
    <property type="molecule type" value="Genomic_DNA"/>
</dbReference>
<evidence type="ECO:0000256" key="4">
    <source>
        <dbReference type="ARBA" id="ARBA00023014"/>
    </source>
</evidence>
<reference evidence="6" key="2">
    <citation type="submission" date="2024-03" db="EMBL/GenBank/DDBJ databases">
        <title>The Genome Sequence of Enterococcus sp. DIV0238c.</title>
        <authorList>
            <consortium name="The Broad Institute Genomics Platform"/>
            <consortium name="The Broad Institute Microbial Omics Core"/>
            <consortium name="The Broad Institute Genomic Center for Infectious Diseases"/>
            <person name="Earl A."/>
            <person name="Manson A."/>
            <person name="Gilmore M."/>
            <person name="Schwartman J."/>
            <person name="Shea T."/>
            <person name="Abouelleil A."/>
            <person name="Cao P."/>
            <person name="Chapman S."/>
            <person name="Cusick C."/>
            <person name="Young S."/>
            <person name="Neafsey D."/>
            <person name="Nusbaum C."/>
            <person name="Birren B."/>
        </authorList>
    </citation>
    <scope>NUCLEOTIDE SEQUENCE</scope>
    <source>
        <strain evidence="6">9D6_DIV0238</strain>
    </source>
</reference>
<dbReference type="Proteomes" id="UP000196151">
    <property type="component" value="Chromosome"/>
</dbReference>
<dbReference type="SFLD" id="SFLDS00029">
    <property type="entry name" value="Radical_SAM"/>
    <property type="match status" value="1"/>
</dbReference>
<evidence type="ECO:0000256" key="1">
    <source>
        <dbReference type="ARBA" id="ARBA00022691"/>
    </source>
</evidence>
<dbReference type="InterPro" id="IPR058240">
    <property type="entry name" value="rSAM_sf"/>
</dbReference>
<keyword evidence="1" id="KW-0949">S-adenosyl-L-methionine</keyword>
<dbReference type="Pfam" id="PF04055">
    <property type="entry name" value="Radical_SAM"/>
    <property type="match status" value="1"/>
</dbReference>
<dbReference type="SFLD" id="SFLDG01067">
    <property type="entry name" value="SPASM/twitch_domain_containing"/>
    <property type="match status" value="1"/>
</dbReference>
<dbReference type="InterPro" id="IPR050377">
    <property type="entry name" value="Radical_SAM_PqqE_MftC-like"/>
</dbReference>
<dbReference type="PANTHER" id="PTHR11228:SF7">
    <property type="entry name" value="PQQA PEPTIDE CYCLASE"/>
    <property type="match status" value="1"/>
</dbReference>